<keyword evidence="2" id="KW-1133">Transmembrane helix</keyword>
<dbReference type="AlphaFoldDB" id="A0AA38VBS9"/>
<gene>
    <name evidence="3" type="ORF">NKR23_g10675</name>
</gene>
<evidence type="ECO:0008006" key="5">
    <source>
        <dbReference type="Google" id="ProtNLM"/>
    </source>
</evidence>
<reference evidence="3" key="1">
    <citation type="submission" date="2022-07" db="EMBL/GenBank/DDBJ databases">
        <title>Fungi with potential for degradation of polypropylene.</title>
        <authorList>
            <person name="Gostincar C."/>
        </authorList>
    </citation>
    <scope>NUCLEOTIDE SEQUENCE</scope>
    <source>
        <strain evidence="3">EXF-13308</strain>
    </source>
</reference>
<accession>A0AA38VBS9</accession>
<sequence length="448" mass="47589">MRDDERYPIPIQSSPDVEIPQVASPTTAEHHENSREKYAVHPSVKDDLAPSSTENAGLLQFAPTRRICGLRRRMFWVVGAAIALVVVVAAVVGGVVGSNAAHRGTSSSSPSATSTPSPTNSTAPLDASQRAITASSAAGAASNTSVLQVFYQDLNTTDILYRLVWEDQPYKEQKASLSIPPNQGTPLAVTAANSSNVDGVTLNLFYLSVNNTNDTTAQATVICQATMRCARGAGSCTTNRNVIISQNATNGVNSASGLSAVLLDGVSQFRVFYHATGGFVWALVGNNPADNGWSAMQIGGPATDGSSIAVNLESEDDMLDVIFVNDNDDVPREIQYNDVYGLDSATRANVADSPGSGWTSTARFTSCYTPGNDMYHVYYVSTTGSIVAWFRQDTNGTWNPNSAPKWGSSDGGIASVAWGDHTRLLYMSKSKLAMSASDGTVWSEVQYL</sequence>
<evidence type="ECO:0000313" key="4">
    <source>
        <dbReference type="Proteomes" id="UP001174694"/>
    </source>
</evidence>
<proteinExistence type="predicted"/>
<feature type="transmembrane region" description="Helical" evidence="2">
    <location>
        <begin position="74"/>
        <end position="96"/>
    </location>
</feature>
<evidence type="ECO:0000256" key="1">
    <source>
        <dbReference type="SAM" id="MobiDB-lite"/>
    </source>
</evidence>
<comment type="caution">
    <text evidence="3">The sequence shown here is derived from an EMBL/GenBank/DDBJ whole genome shotgun (WGS) entry which is preliminary data.</text>
</comment>
<keyword evidence="2" id="KW-0812">Transmembrane</keyword>
<organism evidence="3 4">
    <name type="scientific">Pleurostoma richardsiae</name>
    <dbReference type="NCBI Taxonomy" id="41990"/>
    <lineage>
        <taxon>Eukaryota</taxon>
        <taxon>Fungi</taxon>
        <taxon>Dikarya</taxon>
        <taxon>Ascomycota</taxon>
        <taxon>Pezizomycotina</taxon>
        <taxon>Sordariomycetes</taxon>
        <taxon>Sordariomycetidae</taxon>
        <taxon>Calosphaeriales</taxon>
        <taxon>Pleurostomataceae</taxon>
        <taxon>Pleurostoma</taxon>
    </lineage>
</organism>
<dbReference type="SUPFAM" id="SSF89372">
    <property type="entry name" value="Fucose-specific lectin"/>
    <property type="match status" value="1"/>
</dbReference>
<keyword evidence="4" id="KW-1185">Reference proteome</keyword>
<evidence type="ECO:0000313" key="3">
    <source>
        <dbReference type="EMBL" id="KAJ9133558.1"/>
    </source>
</evidence>
<evidence type="ECO:0000256" key="2">
    <source>
        <dbReference type="SAM" id="Phobius"/>
    </source>
</evidence>
<name>A0AA38VBS9_9PEZI</name>
<dbReference type="Proteomes" id="UP001174694">
    <property type="component" value="Unassembled WGS sequence"/>
</dbReference>
<dbReference type="EMBL" id="JANBVO010000049">
    <property type="protein sequence ID" value="KAJ9133558.1"/>
    <property type="molecule type" value="Genomic_DNA"/>
</dbReference>
<feature type="compositionally biased region" description="Low complexity" evidence="1">
    <location>
        <begin position="100"/>
        <end position="124"/>
    </location>
</feature>
<keyword evidence="2" id="KW-0472">Membrane</keyword>
<feature type="region of interest" description="Disordered" evidence="1">
    <location>
        <begin position="1"/>
        <end position="35"/>
    </location>
</feature>
<protein>
    <recommendedName>
        <fullName evidence="5">Fucose-specific lectin</fullName>
    </recommendedName>
</protein>
<feature type="region of interest" description="Disordered" evidence="1">
    <location>
        <begin position="100"/>
        <end position="125"/>
    </location>
</feature>
<dbReference type="Gene3D" id="2.120.10.70">
    <property type="entry name" value="Fucose-specific lectin"/>
    <property type="match status" value="1"/>
</dbReference>